<organism evidence="2 3">
    <name type="scientific">Neoasaia chiangmaiensis</name>
    <dbReference type="NCBI Taxonomy" id="320497"/>
    <lineage>
        <taxon>Bacteria</taxon>
        <taxon>Pseudomonadati</taxon>
        <taxon>Pseudomonadota</taxon>
        <taxon>Alphaproteobacteria</taxon>
        <taxon>Acetobacterales</taxon>
        <taxon>Acetobacteraceae</taxon>
        <taxon>Neoasaia</taxon>
    </lineage>
</organism>
<evidence type="ECO:0000313" key="2">
    <source>
        <dbReference type="EMBL" id="AQS89563.1"/>
    </source>
</evidence>
<dbReference type="OrthoDB" id="7283247at2"/>
<gene>
    <name evidence="2" type="ORF">A0U93_14105</name>
</gene>
<dbReference type="AlphaFoldDB" id="A0A1U9KUX1"/>
<evidence type="ECO:0000313" key="3">
    <source>
        <dbReference type="Proteomes" id="UP000188604"/>
    </source>
</evidence>
<dbReference type="STRING" id="320497.A0U93_14105"/>
<evidence type="ECO:0000256" key="1">
    <source>
        <dbReference type="SAM" id="Phobius"/>
    </source>
</evidence>
<proteinExistence type="predicted"/>
<keyword evidence="3" id="KW-1185">Reference proteome</keyword>
<dbReference type="KEGG" id="nch:A0U93_14105"/>
<protein>
    <recommendedName>
        <fullName evidence="4">Zinc ribbon domain-containing protein</fullName>
    </recommendedName>
</protein>
<keyword evidence="1" id="KW-0812">Transmembrane</keyword>
<evidence type="ECO:0008006" key="4">
    <source>
        <dbReference type="Google" id="ProtNLM"/>
    </source>
</evidence>
<dbReference type="EMBL" id="CP014691">
    <property type="protein sequence ID" value="AQS89563.1"/>
    <property type="molecule type" value="Genomic_DNA"/>
</dbReference>
<dbReference type="Proteomes" id="UP000188604">
    <property type="component" value="Chromosome"/>
</dbReference>
<accession>A0A1U9KUX1</accession>
<keyword evidence="1" id="KW-1133">Transmembrane helix</keyword>
<sequence length="95" mass="10265">MQQPAMETLTLCPVCRQKTRLTVELCPHCGAERQFGPTKREVLTGTGLGMLAAPSISTLLLPVSIWTGVFMVAGALGGFFVAHSRHGGDRWLKRA</sequence>
<name>A0A1U9KUX1_9PROT</name>
<feature type="transmembrane region" description="Helical" evidence="1">
    <location>
        <begin position="59"/>
        <end position="82"/>
    </location>
</feature>
<keyword evidence="1" id="KW-0472">Membrane</keyword>
<reference evidence="2 3" key="1">
    <citation type="submission" date="2016-03" db="EMBL/GenBank/DDBJ databases">
        <title>Acetic acid bacteria sequencing.</title>
        <authorList>
            <person name="Brandt J."/>
            <person name="Jakob F."/>
            <person name="Vogel R.F."/>
        </authorList>
    </citation>
    <scope>NUCLEOTIDE SEQUENCE [LARGE SCALE GENOMIC DNA]</scope>
    <source>
        <strain evidence="2 3">NBRC 101099</strain>
    </source>
</reference>